<protein>
    <submittedName>
        <fullName evidence="2">Uncharacterized protein</fullName>
    </submittedName>
</protein>
<organism evidence="2 3">
    <name type="scientific">Ameiurus melas</name>
    <name type="common">Black bullhead</name>
    <name type="synonym">Silurus melas</name>
    <dbReference type="NCBI Taxonomy" id="219545"/>
    <lineage>
        <taxon>Eukaryota</taxon>
        <taxon>Metazoa</taxon>
        <taxon>Chordata</taxon>
        <taxon>Craniata</taxon>
        <taxon>Vertebrata</taxon>
        <taxon>Euteleostomi</taxon>
        <taxon>Actinopterygii</taxon>
        <taxon>Neopterygii</taxon>
        <taxon>Teleostei</taxon>
        <taxon>Ostariophysi</taxon>
        <taxon>Siluriformes</taxon>
        <taxon>Ictaluridae</taxon>
        <taxon>Ameiurus</taxon>
    </lineage>
</organism>
<dbReference type="AlphaFoldDB" id="A0A7J6ALX7"/>
<sequence length="83" mass="8628">MCRGWGRGTGSALGPRRPAVVVTALQSQSRLGGVVEQRQKGSGVNENTSPGLFSVGFSSQRTSPDATQGNVPEASVICRRGNL</sequence>
<name>A0A7J6ALX7_AMEME</name>
<evidence type="ECO:0000313" key="3">
    <source>
        <dbReference type="Proteomes" id="UP000593565"/>
    </source>
</evidence>
<keyword evidence="3" id="KW-1185">Reference proteome</keyword>
<feature type="region of interest" description="Disordered" evidence="1">
    <location>
        <begin position="32"/>
        <end position="51"/>
    </location>
</feature>
<evidence type="ECO:0000256" key="1">
    <source>
        <dbReference type="SAM" id="MobiDB-lite"/>
    </source>
</evidence>
<accession>A0A7J6ALX7</accession>
<comment type="caution">
    <text evidence="2">The sequence shown here is derived from an EMBL/GenBank/DDBJ whole genome shotgun (WGS) entry which is preliminary data.</text>
</comment>
<dbReference type="EMBL" id="JAAGNN010000010">
    <property type="protein sequence ID" value="KAF4083883.1"/>
    <property type="molecule type" value="Genomic_DNA"/>
</dbReference>
<reference evidence="2 3" key="1">
    <citation type="submission" date="2020-02" db="EMBL/GenBank/DDBJ databases">
        <title>A chromosome-scale genome assembly of the black bullhead catfish (Ameiurus melas).</title>
        <authorList>
            <person name="Wen M."/>
            <person name="Zham M."/>
            <person name="Cabau C."/>
            <person name="Klopp C."/>
            <person name="Donnadieu C."/>
            <person name="Roques C."/>
            <person name="Bouchez O."/>
            <person name="Lampietro C."/>
            <person name="Jouanno E."/>
            <person name="Herpin A."/>
            <person name="Louis A."/>
            <person name="Berthelot C."/>
            <person name="Parey E."/>
            <person name="Roest-Crollius H."/>
            <person name="Braasch I."/>
            <person name="Postlethwait J."/>
            <person name="Robinson-Rechavi M."/>
            <person name="Echchiki A."/>
            <person name="Begum T."/>
            <person name="Montfort J."/>
            <person name="Schartl M."/>
            <person name="Bobe J."/>
            <person name="Guiguen Y."/>
        </authorList>
    </citation>
    <scope>NUCLEOTIDE SEQUENCE [LARGE SCALE GENOMIC DNA]</scope>
    <source>
        <strain evidence="2">M_S1</strain>
        <tissue evidence="2">Blood</tissue>
    </source>
</reference>
<proteinExistence type="predicted"/>
<gene>
    <name evidence="2" type="ORF">AMELA_G00122460</name>
</gene>
<evidence type="ECO:0000313" key="2">
    <source>
        <dbReference type="EMBL" id="KAF4083883.1"/>
    </source>
</evidence>
<dbReference type="Proteomes" id="UP000593565">
    <property type="component" value="Unassembled WGS sequence"/>
</dbReference>
<feature type="compositionally biased region" description="Polar residues" evidence="1">
    <location>
        <begin position="40"/>
        <end position="51"/>
    </location>
</feature>